<accession>A0ACB7IV86</accession>
<gene>
    <name evidence="1" type="ORF">CCMSSC00406_0005553</name>
</gene>
<dbReference type="Proteomes" id="UP000824881">
    <property type="component" value="Unassembled WGS sequence"/>
</dbReference>
<protein>
    <submittedName>
        <fullName evidence="1">Uncharacterized protein</fullName>
    </submittedName>
</protein>
<keyword evidence="2" id="KW-1185">Reference proteome</keyword>
<evidence type="ECO:0000313" key="1">
    <source>
        <dbReference type="EMBL" id="KAG9221640.1"/>
    </source>
</evidence>
<name>A0ACB7IV86_PLECO</name>
<evidence type="ECO:0000313" key="2">
    <source>
        <dbReference type="Proteomes" id="UP000824881"/>
    </source>
</evidence>
<sequence>MRRVALTPPGASTNAGAAVTAAGRGQLRSMPLGKLRKYVTAYNIRVGRVVEKDDLIDKIMSVRGPNGCLPPECEAFYRRCSVPARPGVRPRGFFSSRNPDDLPPPTTQIPQRQPTQEFARPDLAADDPPPVPPRYPPPPGPPPRPPPQTPPRPQYYYTPPPPPPHPQPQAPPPNNASRPWGAYPGQSPYANQSASHSSQNFSGQSYNTTPPRQRAASSSPPSRTPQSPPPTLDELLAMSEASMASLSIGNLKSILFSNHVNAGLILEKAELVKKVHDLVEDERRERERMERQHQLEEEEERERIRMQREEQEQEERRRRERAAQEAEAASNTNTNQDEPSTSTSPPSVPTDINMEREASNPSPQPKSEPIAAPTFPKSNISAFERNGLCVICQDEEANIAIVDCGHLAMCRGCSDLVMASSRECPLCRYLQDSTWTVTRQYCWKDVPLSDLGLQQAKALAESLQSTRFGAIYASDLLRAHQTAKSLHEGQVEPPSDVVVNPKLREQNFGIAEGNPWAFRNDFEKSLQDHYDEGIFPVLFERHEKFPGGESRDDVARRCEEAIRETVLSHLPEHGGEEGVFHVAVASHGVCISELIGVLKRLDPSQIEDQAADSYAGLRNTAWTRVHITAKGEVATIDAGSLPQLNVRVVEVNNRDHLKALYGHAEEPPSKLDEQWRAHKAASKLAANTTQNPEA</sequence>
<organism evidence="1 2">
    <name type="scientific">Pleurotus cornucopiae</name>
    <name type="common">Cornucopia mushroom</name>
    <dbReference type="NCBI Taxonomy" id="5321"/>
    <lineage>
        <taxon>Eukaryota</taxon>
        <taxon>Fungi</taxon>
        <taxon>Dikarya</taxon>
        <taxon>Basidiomycota</taxon>
        <taxon>Agaricomycotina</taxon>
        <taxon>Agaricomycetes</taxon>
        <taxon>Agaricomycetidae</taxon>
        <taxon>Agaricales</taxon>
        <taxon>Pleurotineae</taxon>
        <taxon>Pleurotaceae</taxon>
        <taxon>Pleurotus</taxon>
    </lineage>
</organism>
<proteinExistence type="predicted"/>
<comment type="caution">
    <text evidence="1">The sequence shown here is derived from an EMBL/GenBank/DDBJ whole genome shotgun (WGS) entry which is preliminary data.</text>
</comment>
<reference evidence="1 2" key="1">
    <citation type="journal article" date="2021" name="Appl. Environ. Microbiol.">
        <title>Genetic linkage and physical mapping for an oyster mushroom Pleurotus cornucopiae and QTL analysis for the trait cap color.</title>
        <authorList>
            <person name="Zhang Y."/>
            <person name="Gao W."/>
            <person name="Sonnenberg A."/>
            <person name="Chen Q."/>
            <person name="Zhang J."/>
            <person name="Huang C."/>
        </authorList>
    </citation>
    <scope>NUCLEOTIDE SEQUENCE [LARGE SCALE GENOMIC DNA]</scope>
    <source>
        <strain evidence="1">CCMSSC00406</strain>
    </source>
</reference>
<dbReference type="EMBL" id="WQMT02000006">
    <property type="protein sequence ID" value="KAG9221640.1"/>
    <property type="molecule type" value="Genomic_DNA"/>
</dbReference>